<feature type="domain" description="Phosphoribosyl-dephospho-CoA transferase MdcG N-terminal" evidence="4">
    <location>
        <begin position="7"/>
        <end position="78"/>
    </location>
</feature>
<organism evidence="5 6">
    <name type="scientific">Edwardsiella hoshinae</name>
    <dbReference type="NCBI Taxonomy" id="93378"/>
    <lineage>
        <taxon>Bacteria</taxon>
        <taxon>Pseudomonadati</taxon>
        <taxon>Pseudomonadota</taxon>
        <taxon>Gammaproteobacteria</taxon>
        <taxon>Enterobacterales</taxon>
        <taxon>Hafniaceae</taxon>
        <taxon>Edwardsiella</taxon>
    </lineage>
</organism>
<accession>A0A376DEP4</accession>
<keyword evidence="2 5" id="KW-0548">Nucleotidyltransferase</keyword>
<dbReference type="AlphaFoldDB" id="A0A376DEP4"/>
<evidence type="ECO:0000259" key="4">
    <source>
        <dbReference type="Pfam" id="PF20866"/>
    </source>
</evidence>
<dbReference type="NCBIfam" id="TIGR03135">
    <property type="entry name" value="malonate_mdcG"/>
    <property type="match status" value="1"/>
</dbReference>
<keyword evidence="1 5" id="KW-0808">Transferase</keyword>
<evidence type="ECO:0000313" key="6">
    <source>
        <dbReference type="Proteomes" id="UP000255248"/>
    </source>
</evidence>
<dbReference type="Pfam" id="PF20866">
    <property type="entry name" value="MdcG_N"/>
    <property type="match status" value="1"/>
</dbReference>
<name>A0A376DEP4_9GAMM</name>
<dbReference type="Pfam" id="PF10620">
    <property type="entry name" value="MdcG"/>
    <property type="match status" value="1"/>
</dbReference>
<dbReference type="InterPro" id="IPR017557">
    <property type="entry name" value="Holo-ACP_synthase"/>
</dbReference>
<dbReference type="EC" id="2.7.7.66" evidence="5"/>
<evidence type="ECO:0000256" key="2">
    <source>
        <dbReference type="ARBA" id="ARBA00022695"/>
    </source>
</evidence>
<protein>
    <submittedName>
        <fullName evidence="5">Phosphoribosyl-dephospho-CoA transferase</fullName>
        <ecNumber evidence="5">2.7.7.66</ecNumber>
    </submittedName>
</protein>
<dbReference type="InterPro" id="IPR049180">
    <property type="entry name" value="MdcG_C"/>
</dbReference>
<reference evidence="5 6" key="1">
    <citation type="submission" date="2018-06" db="EMBL/GenBank/DDBJ databases">
        <authorList>
            <consortium name="Pathogen Informatics"/>
            <person name="Doyle S."/>
        </authorList>
    </citation>
    <scope>NUCLEOTIDE SEQUENCE [LARGE SCALE GENOMIC DNA]</scope>
    <source>
        <strain evidence="5 6">NCTC12121</strain>
    </source>
</reference>
<dbReference type="STRING" id="93378.A9798_06935"/>
<dbReference type="GO" id="GO:0016779">
    <property type="term" value="F:nucleotidyltransferase activity"/>
    <property type="evidence" value="ECO:0007669"/>
    <property type="project" value="UniProtKB-KW"/>
</dbReference>
<dbReference type="NCBIfam" id="NF002332">
    <property type="entry name" value="PRK01293.1"/>
    <property type="match status" value="1"/>
</dbReference>
<evidence type="ECO:0000256" key="1">
    <source>
        <dbReference type="ARBA" id="ARBA00022679"/>
    </source>
</evidence>
<gene>
    <name evidence="5" type="primary">mdcG</name>
    <name evidence="5" type="ORF">NCTC12121_01479</name>
</gene>
<dbReference type="EMBL" id="UFXZ01000001">
    <property type="protein sequence ID" value="STC87522.1"/>
    <property type="molecule type" value="Genomic_DNA"/>
</dbReference>
<proteinExistence type="predicted"/>
<dbReference type="InterPro" id="IPR048903">
    <property type="entry name" value="MdcG_N"/>
</dbReference>
<feature type="domain" description="Phosphoribosyl-dephospho-CoA transferase MdcG C-terminal" evidence="3">
    <location>
        <begin position="102"/>
        <end position="201"/>
    </location>
</feature>
<evidence type="ECO:0000313" key="5">
    <source>
        <dbReference type="EMBL" id="STC87522.1"/>
    </source>
</evidence>
<evidence type="ECO:0000259" key="3">
    <source>
        <dbReference type="Pfam" id="PF10620"/>
    </source>
</evidence>
<dbReference type="Proteomes" id="UP000255248">
    <property type="component" value="Unassembled WGS sequence"/>
</dbReference>
<sequence>MKMAPLRPHDLVWLNRRDALEGVTAEWLDQHWTLDLPLVVRRDVDAQGRIPVGVRGVSREQRAAGWVKPAAITRVCTPLSLADVPRLLRSNFITQPTLQMALCLARQVWPWEWGITGSVGYALATGRPVIHVTSDLDLLIRAPRPLSGEVVARWCQQLATGPCRVDTQVETALGAFALNEWRRSEKVLLKTSYGPRLVRDPWGQEA</sequence>